<dbReference type="GO" id="GO:0003700">
    <property type="term" value="F:DNA-binding transcription factor activity"/>
    <property type="evidence" value="ECO:0007669"/>
    <property type="project" value="InterPro"/>
</dbReference>
<name>A0AAE4APG4_9BACT</name>
<reference evidence="5" key="1">
    <citation type="submission" date="2023-07" db="EMBL/GenBank/DDBJ databases">
        <title>Genomic Encyclopedia of Type Strains, Phase IV (KMG-IV): sequencing the most valuable type-strain genomes for metagenomic binning, comparative biology and taxonomic classification.</title>
        <authorList>
            <person name="Goeker M."/>
        </authorList>
    </citation>
    <scope>NUCLEOTIDE SEQUENCE</scope>
    <source>
        <strain evidence="5">DSM 24202</strain>
    </source>
</reference>
<dbReference type="EMBL" id="JAUSVL010000001">
    <property type="protein sequence ID" value="MDQ0291309.1"/>
    <property type="molecule type" value="Genomic_DNA"/>
</dbReference>
<dbReference type="Gene3D" id="3.40.50.2300">
    <property type="match status" value="1"/>
</dbReference>
<dbReference type="SUPFAM" id="SSF46785">
    <property type="entry name" value="Winged helix' DNA-binding domain"/>
    <property type="match status" value="1"/>
</dbReference>
<keyword evidence="6" id="KW-1185">Reference proteome</keyword>
<proteinExistence type="predicted"/>
<keyword evidence="3" id="KW-0804">Transcription</keyword>
<dbReference type="InterPro" id="IPR036388">
    <property type="entry name" value="WH-like_DNA-bd_sf"/>
</dbReference>
<gene>
    <name evidence="5" type="ORF">J3R75_003416</name>
</gene>
<evidence type="ECO:0000256" key="1">
    <source>
        <dbReference type="ARBA" id="ARBA00023015"/>
    </source>
</evidence>
<dbReference type="Proteomes" id="UP001238163">
    <property type="component" value="Unassembled WGS sequence"/>
</dbReference>
<dbReference type="Gene3D" id="1.10.10.10">
    <property type="entry name" value="Winged helix-like DNA-binding domain superfamily/Winged helix DNA-binding domain"/>
    <property type="match status" value="1"/>
</dbReference>
<sequence>MVQKSDKGSMGAGGTSDYLQIRRYVIDLLNEAGDSQRQIPSLSELMTLFGVSRPTVCRALRELIADGYLLARRGHGTFTNPAHSWQHTGQSGNRMLPVVGIILRDGLLAYMDVFYGQFLAEMLRQLVTIPSLTRVIDLHGTDPDAALQQLRLEHLQGLIWLQPPERMLPVIERLRAERYPVSTSKGDFFGDSRVVGRRLGTMLLAEGRRQVAYLYWQRDMTAMLMRGIQDAYEAAGLDLDRRYFLLADQDVFARLRQCFADGAPIDAIINPHLPYSALQAVLTAAGVDLHQQCRLVQSSLVMYGAPEPPGIMYDIPFAPAVRAIISKLGIFPGLSDAGGQEEITIRRNS</sequence>
<dbReference type="RefSeq" id="WP_307263911.1">
    <property type="nucleotide sequence ID" value="NZ_JAUSVL010000001.1"/>
</dbReference>
<evidence type="ECO:0000256" key="3">
    <source>
        <dbReference type="ARBA" id="ARBA00023163"/>
    </source>
</evidence>
<dbReference type="SMART" id="SM00345">
    <property type="entry name" value="HTH_GNTR"/>
    <property type="match status" value="1"/>
</dbReference>
<dbReference type="GO" id="GO:0003677">
    <property type="term" value="F:DNA binding"/>
    <property type="evidence" value="ECO:0007669"/>
    <property type="project" value="UniProtKB-KW"/>
</dbReference>
<dbReference type="InterPro" id="IPR000524">
    <property type="entry name" value="Tscrpt_reg_HTH_GntR"/>
</dbReference>
<dbReference type="PRINTS" id="PR00035">
    <property type="entry name" value="HTHGNTR"/>
</dbReference>
<dbReference type="InterPro" id="IPR036390">
    <property type="entry name" value="WH_DNA-bd_sf"/>
</dbReference>
<dbReference type="Pfam" id="PF00392">
    <property type="entry name" value="GntR"/>
    <property type="match status" value="1"/>
</dbReference>
<feature type="domain" description="HTH gntR-type" evidence="4">
    <location>
        <begin position="15"/>
        <end position="82"/>
    </location>
</feature>
<dbReference type="AlphaFoldDB" id="A0AAE4APG4"/>
<evidence type="ECO:0000313" key="6">
    <source>
        <dbReference type="Proteomes" id="UP001238163"/>
    </source>
</evidence>
<organism evidence="5 6">
    <name type="scientific">Oligosphaera ethanolica</name>
    <dbReference type="NCBI Taxonomy" id="760260"/>
    <lineage>
        <taxon>Bacteria</taxon>
        <taxon>Pseudomonadati</taxon>
        <taxon>Lentisphaerota</taxon>
        <taxon>Oligosphaeria</taxon>
        <taxon>Oligosphaerales</taxon>
        <taxon>Oligosphaeraceae</taxon>
        <taxon>Oligosphaera</taxon>
    </lineage>
</organism>
<protein>
    <recommendedName>
        <fullName evidence="4">HTH gntR-type domain-containing protein</fullName>
    </recommendedName>
</protein>
<dbReference type="InterPro" id="IPR028082">
    <property type="entry name" value="Peripla_BP_I"/>
</dbReference>
<dbReference type="SUPFAM" id="SSF53822">
    <property type="entry name" value="Periplasmic binding protein-like I"/>
    <property type="match status" value="1"/>
</dbReference>
<keyword evidence="1" id="KW-0805">Transcription regulation</keyword>
<comment type="caution">
    <text evidence="5">The sequence shown here is derived from an EMBL/GenBank/DDBJ whole genome shotgun (WGS) entry which is preliminary data.</text>
</comment>
<evidence type="ECO:0000259" key="4">
    <source>
        <dbReference type="PROSITE" id="PS50949"/>
    </source>
</evidence>
<evidence type="ECO:0000256" key="2">
    <source>
        <dbReference type="ARBA" id="ARBA00023125"/>
    </source>
</evidence>
<dbReference type="PROSITE" id="PS50949">
    <property type="entry name" value="HTH_GNTR"/>
    <property type="match status" value="1"/>
</dbReference>
<dbReference type="CDD" id="cd07377">
    <property type="entry name" value="WHTH_GntR"/>
    <property type="match status" value="1"/>
</dbReference>
<evidence type="ECO:0000313" key="5">
    <source>
        <dbReference type="EMBL" id="MDQ0291309.1"/>
    </source>
</evidence>
<keyword evidence="2" id="KW-0238">DNA-binding</keyword>
<accession>A0AAE4APG4</accession>